<dbReference type="Proteomes" id="UP001178288">
    <property type="component" value="Chromosome"/>
</dbReference>
<accession>A0AA95SJI6</accession>
<keyword evidence="2" id="KW-1185">Reference proteome</keyword>
<protein>
    <recommendedName>
        <fullName evidence="3">Spore germination protein</fullName>
    </recommendedName>
</protein>
<sequence>MVFIPTKINIGGIKINSAEHKSAVSIGENFLKGNNTFAKKNQGFGQQLGDLTLDFRPIHITFDDEIIDNPVVKNSH</sequence>
<evidence type="ECO:0000313" key="1">
    <source>
        <dbReference type="EMBL" id="WHY88751.1"/>
    </source>
</evidence>
<name>A0AA95SJI6_9BACI</name>
<evidence type="ECO:0000313" key="2">
    <source>
        <dbReference type="Proteomes" id="UP001178288"/>
    </source>
</evidence>
<dbReference type="EMBL" id="CP126114">
    <property type="protein sequence ID" value="WHY88751.1"/>
    <property type="molecule type" value="Genomic_DNA"/>
</dbReference>
<dbReference type="AlphaFoldDB" id="A0AA95SJI6"/>
<reference evidence="1" key="1">
    <citation type="submission" date="2023-05" db="EMBL/GenBank/DDBJ databases">
        <title>Comparative genomics of Bacillaceae isolates and their secondary metabolite potential.</title>
        <authorList>
            <person name="Song L."/>
            <person name="Nielsen L.J."/>
            <person name="Mohite O."/>
            <person name="Xu X."/>
            <person name="Weber T."/>
            <person name="Kovacs A.T."/>
        </authorList>
    </citation>
    <scope>NUCLEOTIDE SEQUENCE</scope>
    <source>
        <strain evidence="1">XLM17</strain>
    </source>
</reference>
<evidence type="ECO:0008006" key="3">
    <source>
        <dbReference type="Google" id="ProtNLM"/>
    </source>
</evidence>
<organism evidence="1 2">
    <name type="scientific">Neobacillus novalis</name>
    <dbReference type="NCBI Taxonomy" id="220687"/>
    <lineage>
        <taxon>Bacteria</taxon>
        <taxon>Bacillati</taxon>
        <taxon>Bacillota</taxon>
        <taxon>Bacilli</taxon>
        <taxon>Bacillales</taxon>
        <taxon>Bacillaceae</taxon>
        <taxon>Neobacillus</taxon>
    </lineage>
</organism>
<proteinExistence type="predicted"/>
<dbReference type="KEGG" id="nnv:QNH39_13330"/>
<dbReference type="RefSeq" id="WP_066087130.1">
    <property type="nucleotide sequence ID" value="NZ_CP126114.1"/>
</dbReference>
<gene>
    <name evidence="1" type="ORF">QNH39_13330</name>
</gene>